<dbReference type="InterPro" id="IPR011263">
    <property type="entry name" value="DNA-dir_RNA_pol_RpoA/D/Rpb3"/>
</dbReference>
<dbReference type="GO" id="GO:0044423">
    <property type="term" value="C:virion component"/>
    <property type="evidence" value="ECO:0007669"/>
    <property type="project" value="UniProtKB-KW"/>
</dbReference>
<dbReference type="InterPro" id="IPR036643">
    <property type="entry name" value="RNApol_insert_sf"/>
</dbReference>
<evidence type="ECO:0000259" key="5">
    <source>
        <dbReference type="SMART" id="SM00662"/>
    </source>
</evidence>
<keyword evidence="4" id="KW-0804">Transcription</keyword>
<dbReference type="PANTHER" id="PTHR11800">
    <property type="entry name" value="DNA-DIRECTED RNA POLYMERASE"/>
    <property type="match status" value="1"/>
</dbReference>
<dbReference type="InterPro" id="IPR036603">
    <property type="entry name" value="RBP11-like"/>
</dbReference>
<dbReference type="GO" id="GO:0000428">
    <property type="term" value="C:DNA-directed RNA polymerase complex"/>
    <property type="evidence" value="ECO:0007669"/>
    <property type="project" value="UniProtKB-KW"/>
</dbReference>
<comment type="subcellular location">
    <subcellularLocation>
        <location evidence="1">Virion</location>
    </subcellularLocation>
</comment>
<dbReference type="InterPro" id="IPR009025">
    <property type="entry name" value="RBP11-like_dimer"/>
</dbReference>
<dbReference type="GO" id="GO:0003899">
    <property type="term" value="F:DNA-directed RNA polymerase activity"/>
    <property type="evidence" value="ECO:0007669"/>
    <property type="project" value="InterPro"/>
</dbReference>
<dbReference type="PANTHER" id="PTHR11800:SF2">
    <property type="entry name" value="DNA-DIRECTED RNA POLYMERASE II SUBUNIT RPB3"/>
    <property type="match status" value="1"/>
</dbReference>
<dbReference type="GO" id="GO:0046983">
    <property type="term" value="F:protein dimerization activity"/>
    <property type="evidence" value="ECO:0007669"/>
    <property type="project" value="InterPro"/>
</dbReference>
<dbReference type="Gene3D" id="3.30.1360.10">
    <property type="entry name" value="RNA polymerase, RBP11-like subunit"/>
    <property type="match status" value="3"/>
</dbReference>
<evidence type="ECO:0000256" key="4">
    <source>
        <dbReference type="ARBA" id="ARBA00023163"/>
    </source>
</evidence>
<dbReference type="EMBL" id="MN738840">
    <property type="protein sequence ID" value="QHT39301.1"/>
    <property type="molecule type" value="Genomic_DNA"/>
</dbReference>
<evidence type="ECO:0000256" key="1">
    <source>
        <dbReference type="ARBA" id="ARBA00004328"/>
    </source>
</evidence>
<evidence type="ECO:0000313" key="6">
    <source>
        <dbReference type="EMBL" id="QHT39301.1"/>
    </source>
</evidence>
<keyword evidence="3" id="KW-0946">Virion</keyword>
<organism evidence="6">
    <name type="scientific">viral metagenome</name>
    <dbReference type="NCBI Taxonomy" id="1070528"/>
    <lineage>
        <taxon>unclassified sequences</taxon>
        <taxon>metagenomes</taxon>
        <taxon>organismal metagenomes</taxon>
    </lineage>
</organism>
<dbReference type="AlphaFoldDB" id="A0A6C0FEN9"/>
<reference evidence="6" key="1">
    <citation type="journal article" date="2020" name="Nature">
        <title>Giant virus diversity and host interactions through global metagenomics.</title>
        <authorList>
            <person name="Schulz F."/>
            <person name="Roux S."/>
            <person name="Paez-Espino D."/>
            <person name="Jungbluth S."/>
            <person name="Walsh D.A."/>
            <person name="Denef V.J."/>
            <person name="McMahon K.D."/>
            <person name="Konstantinidis K.T."/>
            <person name="Eloe-Fadrosh E.A."/>
            <person name="Kyrpides N.C."/>
            <person name="Woyke T."/>
        </authorList>
    </citation>
    <scope>NUCLEOTIDE SEQUENCE</scope>
    <source>
        <strain evidence="6">GVMAG-S-ERX556126-94</strain>
    </source>
</reference>
<dbReference type="GO" id="GO:0006351">
    <property type="term" value="P:DNA-templated transcription"/>
    <property type="evidence" value="ECO:0007669"/>
    <property type="project" value="InterPro"/>
</dbReference>
<dbReference type="Gene3D" id="2.170.120.12">
    <property type="entry name" value="DNA-directed RNA polymerase, insert domain"/>
    <property type="match status" value="1"/>
</dbReference>
<feature type="domain" description="DNA-directed RNA polymerase RpoA/D/Rpb3-type" evidence="5">
    <location>
        <begin position="21"/>
        <end position="321"/>
    </location>
</feature>
<dbReference type="SMART" id="SM00662">
    <property type="entry name" value="RPOLD"/>
    <property type="match status" value="1"/>
</dbReference>
<name>A0A6C0FEN9_9ZZZZ</name>
<evidence type="ECO:0000256" key="3">
    <source>
        <dbReference type="ARBA" id="ARBA00022844"/>
    </source>
</evidence>
<proteinExistence type="predicted"/>
<protein>
    <recommendedName>
        <fullName evidence="5">DNA-directed RNA polymerase RpoA/D/Rpb3-type domain-containing protein</fullName>
    </recommendedName>
</protein>
<dbReference type="InterPro" id="IPR050518">
    <property type="entry name" value="Rpo3/RPB3_RNA_Pol_subunit"/>
</dbReference>
<dbReference type="Pfam" id="PF01193">
    <property type="entry name" value="RNA_pol_L"/>
    <property type="match status" value="1"/>
</dbReference>
<keyword evidence="2" id="KW-0240">DNA-directed RNA polymerase</keyword>
<evidence type="ECO:0000256" key="2">
    <source>
        <dbReference type="ARBA" id="ARBA00022478"/>
    </source>
</evidence>
<sequence length="438" mass="51334">MTDELKKFQPKITDVENVEGELRFVLSGDDKYGFDKSLANAIRRILLTDIPTVGFNLSEHGESNDLVMTVNNSSLHNEMLLHRIALMPLYINPVNYMRNHLFMCKVKHDSVEPFKFVTMNDVEIYPLKSGFQERINRYFDESYDMSPDDEKLLKEQLSATDIENYDLEKPLSQKEKDKIYRPFKFRGNTHYCLITELKTTNTEDTYQEIQFYGSPSVGFGHQDAKFQGVSQATYSFKIDEKMVNEVLKEKISREEIPTEEREVYEKKFRLSESERYFYRDDTGEANSYNFAIKSNHYLSADALFKISIDILIQKCEYLKLEFIGLLKEEPSRVSVEQEKEYIYRYEVENESHTLGNLIQSHMMRYSVSDTSIINLIGYKKPHPLEDKIVFIVSMNKGHKLSHADEVVKIQSTTTYILECMDEILNNLRTLYKVSDKIF</sequence>
<dbReference type="SUPFAM" id="SSF55257">
    <property type="entry name" value="RBP11-like subunits of RNA polymerase"/>
    <property type="match status" value="2"/>
</dbReference>
<dbReference type="Pfam" id="PF13656">
    <property type="entry name" value="RNA_pol_L_2"/>
    <property type="match status" value="1"/>
</dbReference>
<accession>A0A6C0FEN9</accession>